<reference evidence="1" key="1">
    <citation type="submission" date="2018-05" db="EMBL/GenBank/DDBJ databases">
        <authorList>
            <person name="Lanie J.A."/>
            <person name="Ng W.-L."/>
            <person name="Kazmierczak K.M."/>
            <person name="Andrzejewski T.M."/>
            <person name="Davidsen T.M."/>
            <person name="Wayne K.J."/>
            <person name="Tettelin H."/>
            <person name="Glass J.I."/>
            <person name="Rusch D."/>
            <person name="Podicherti R."/>
            <person name="Tsui H.-C.T."/>
            <person name="Winkler M.E."/>
        </authorList>
    </citation>
    <scope>NUCLEOTIDE SEQUENCE</scope>
</reference>
<evidence type="ECO:0008006" key="2">
    <source>
        <dbReference type="Google" id="ProtNLM"/>
    </source>
</evidence>
<evidence type="ECO:0000313" key="1">
    <source>
        <dbReference type="EMBL" id="SVD23207.1"/>
    </source>
</evidence>
<accession>A0A382TNV0</accession>
<sequence>MHYRNVVICVSILLANHVLADVAKPDDHAPIGVMVDHQHKKGEWMLSYRFMSMSMKDNRDGTERLSTAEVLVNGSGDYRVAPTKMTMNMHMLGLMYAPSDSYTLMAMIPYIDNDMDHLTAMSAEFSTSSSDLGDISLSVISTNSLGFIWNLGFSFPTGSQDQKDVTPMGRSVLPYPMQIGSGTYDLIAGIGYVIEQDNGSAGIQMRGLFRLGENDDDYKVGNRYALTGWYSRRLARHLSLSVRGAY</sequence>
<gene>
    <name evidence="1" type="ORF">METZ01_LOCUS376061</name>
</gene>
<dbReference type="EMBL" id="UINC01137706">
    <property type="protein sequence ID" value="SVD23207.1"/>
    <property type="molecule type" value="Genomic_DNA"/>
</dbReference>
<feature type="non-terminal residue" evidence="1">
    <location>
        <position position="246"/>
    </location>
</feature>
<proteinExistence type="predicted"/>
<organism evidence="1">
    <name type="scientific">marine metagenome</name>
    <dbReference type="NCBI Taxonomy" id="408172"/>
    <lineage>
        <taxon>unclassified sequences</taxon>
        <taxon>metagenomes</taxon>
        <taxon>ecological metagenomes</taxon>
    </lineage>
</organism>
<dbReference type="InterPro" id="IPR025737">
    <property type="entry name" value="FApF"/>
</dbReference>
<name>A0A382TNV0_9ZZZZ</name>
<protein>
    <recommendedName>
        <fullName evidence="2">Transporter</fullName>
    </recommendedName>
</protein>
<dbReference type="AlphaFoldDB" id="A0A382TNV0"/>
<dbReference type="Pfam" id="PF13557">
    <property type="entry name" value="Phenol_MetA_deg"/>
    <property type="match status" value="1"/>
</dbReference>